<reference evidence="2" key="2">
    <citation type="journal article" date="2021" name="PeerJ">
        <title>Extensive microbial diversity within the chicken gut microbiome revealed by metagenomics and culture.</title>
        <authorList>
            <person name="Gilroy R."/>
            <person name="Ravi A."/>
            <person name="Getino M."/>
            <person name="Pursley I."/>
            <person name="Horton D.L."/>
            <person name="Alikhan N.F."/>
            <person name="Baker D."/>
            <person name="Gharbi K."/>
            <person name="Hall N."/>
            <person name="Watson M."/>
            <person name="Adriaenssens E.M."/>
            <person name="Foster-Nyarko E."/>
            <person name="Jarju S."/>
            <person name="Secka A."/>
            <person name="Antonio M."/>
            <person name="Oren A."/>
            <person name="Chaudhuri R.R."/>
            <person name="La Ragione R."/>
            <person name="Hildebrand F."/>
            <person name="Pallen M.J."/>
        </authorList>
    </citation>
    <scope>NUCLEOTIDE SEQUENCE</scope>
    <source>
        <strain evidence="2">35461</strain>
    </source>
</reference>
<protein>
    <recommendedName>
        <fullName evidence="1">Phospholipase D-like domain-containing protein</fullName>
    </recommendedName>
</protein>
<accession>A0A9D1NN35</accession>
<evidence type="ECO:0000313" key="3">
    <source>
        <dbReference type="Proteomes" id="UP000886845"/>
    </source>
</evidence>
<organism evidence="2 3">
    <name type="scientific">Candidatus Spyradenecus faecavium</name>
    <dbReference type="NCBI Taxonomy" id="2840947"/>
    <lineage>
        <taxon>Bacteria</taxon>
        <taxon>Pseudomonadati</taxon>
        <taxon>Lentisphaerota</taxon>
        <taxon>Lentisphaeria</taxon>
        <taxon>Lentisphaerales</taxon>
        <taxon>Lentisphaeraceae</taxon>
        <taxon>Lentisphaeraceae incertae sedis</taxon>
        <taxon>Candidatus Spyradenecus</taxon>
    </lineage>
</organism>
<dbReference type="InterPro" id="IPR025202">
    <property type="entry name" value="PLD-like_dom"/>
</dbReference>
<dbReference type="Proteomes" id="UP000886845">
    <property type="component" value="Unassembled WGS sequence"/>
</dbReference>
<dbReference type="Gene3D" id="3.30.870.10">
    <property type="entry name" value="Endonuclease Chain A"/>
    <property type="match status" value="1"/>
</dbReference>
<evidence type="ECO:0000259" key="1">
    <source>
        <dbReference type="Pfam" id="PF13091"/>
    </source>
</evidence>
<comment type="caution">
    <text evidence="2">The sequence shown here is derived from an EMBL/GenBank/DDBJ whole genome shotgun (WGS) entry which is preliminary data.</text>
</comment>
<dbReference type="Pfam" id="PF13091">
    <property type="entry name" value="PLDc_2"/>
    <property type="match status" value="1"/>
</dbReference>
<sequence length="200" mass="22189">MTETNEHNASSTKEEASLTDYRTQVKAWIASDANVIFGNYSTAHAACVVEEFAKSAKESIVLMSGAFAREFYGNDVFNAFVDASKRGVSIRIVTSDDPKAVDIDNLNALHDACAKGKVAFFVARYSGKESPTHFMVVDKKRYRLERGTHTPTEDPPLVQAEVCCNGVVRASKLEDFFNLVWARLEIQSIKKNTKPSPMSR</sequence>
<dbReference type="AlphaFoldDB" id="A0A9D1NN35"/>
<dbReference type="SUPFAM" id="SSF56024">
    <property type="entry name" value="Phospholipase D/nuclease"/>
    <property type="match status" value="1"/>
</dbReference>
<proteinExistence type="predicted"/>
<reference evidence="2" key="1">
    <citation type="submission" date="2020-10" db="EMBL/GenBank/DDBJ databases">
        <authorList>
            <person name="Gilroy R."/>
        </authorList>
    </citation>
    <scope>NUCLEOTIDE SEQUENCE</scope>
    <source>
        <strain evidence="2">35461</strain>
    </source>
</reference>
<evidence type="ECO:0000313" key="2">
    <source>
        <dbReference type="EMBL" id="HIV09706.1"/>
    </source>
</evidence>
<name>A0A9D1NN35_9BACT</name>
<feature type="domain" description="Phospholipase D-like" evidence="1">
    <location>
        <begin position="53"/>
        <end position="139"/>
    </location>
</feature>
<gene>
    <name evidence="2" type="ORF">IAC79_06305</name>
</gene>
<dbReference type="EMBL" id="DVOR01000207">
    <property type="protein sequence ID" value="HIV09706.1"/>
    <property type="molecule type" value="Genomic_DNA"/>
</dbReference>